<name>A0AAV7J3J5_COTGL</name>
<reference evidence="2 3" key="1">
    <citation type="journal article" date="2021" name="J. Hered.">
        <title>A chromosome-level genome assembly of the parasitoid wasp, Cotesia glomerata (Hymenoptera: Braconidae).</title>
        <authorList>
            <person name="Pinto B.J."/>
            <person name="Weis J.J."/>
            <person name="Gamble T."/>
            <person name="Ode P.J."/>
            <person name="Paul R."/>
            <person name="Zaspel J.M."/>
        </authorList>
    </citation>
    <scope>NUCLEOTIDE SEQUENCE [LARGE SCALE GENOMIC DNA]</scope>
    <source>
        <strain evidence="2">CgM1</strain>
    </source>
</reference>
<keyword evidence="3" id="KW-1185">Reference proteome</keyword>
<dbReference type="AlphaFoldDB" id="A0AAV7J3J5"/>
<proteinExistence type="predicted"/>
<dbReference type="EMBL" id="JAHXZJ010000001">
    <property type="protein sequence ID" value="KAH0566609.1"/>
    <property type="molecule type" value="Genomic_DNA"/>
</dbReference>
<evidence type="ECO:0000256" key="1">
    <source>
        <dbReference type="SAM" id="Phobius"/>
    </source>
</evidence>
<accession>A0AAV7J3J5</accession>
<feature type="transmembrane region" description="Helical" evidence="1">
    <location>
        <begin position="45"/>
        <end position="71"/>
    </location>
</feature>
<protein>
    <submittedName>
        <fullName evidence="2">Uncharacterized protein</fullName>
    </submittedName>
</protein>
<keyword evidence="1" id="KW-1133">Transmembrane helix</keyword>
<evidence type="ECO:0000313" key="3">
    <source>
        <dbReference type="Proteomes" id="UP000826195"/>
    </source>
</evidence>
<keyword evidence="1" id="KW-0472">Membrane</keyword>
<feature type="transmembrane region" description="Helical" evidence="1">
    <location>
        <begin position="91"/>
        <end position="117"/>
    </location>
</feature>
<keyword evidence="1" id="KW-0812">Transmembrane</keyword>
<gene>
    <name evidence="2" type="ORF">KQX54_002422</name>
</gene>
<sequence length="164" mass="18356">MGRWRRAEDVVGESHPCFIPTTQVSSIHSPGAKSERLPIVWMHQYVVFLGLEQTLIWFLSPLFSIFCFFLSEERQPSPSPVARKIATTRLFIYGRCFFGSDVTGGTYGLSGIVMALMSSQEFREPRRAVVRPNEPSAKSALGLVWLRSVTSPSSPSSPLSYLVR</sequence>
<evidence type="ECO:0000313" key="2">
    <source>
        <dbReference type="EMBL" id="KAH0566609.1"/>
    </source>
</evidence>
<organism evidence="2 3">
    <name type="scientific">Cotesia glomerata</name>
    <name type="common">Lepidopteran parasitic wasp</name>
    <name type="synonym">Apanteles glomeratus</name>
    <dbReference type="NCBI Taxonomy" id="32391"/>
    <lineage>
        <taxon>Eukaryota</taxon>
        <taxon>Metazoa</taxon>
        <taxon>Ecdysozoa</taxon>
        <taxon>Arthropoda</taxon>
        <taxon>Hexapoda</taxon>
        <taxon>Insecta</taxon>
        <taxon>Pterygota</taxon>
        <taxon>Neoptera</taxon>
        <taxon>Endopterygota</taxon>
        <taxon>Hymenoptera</taxon>
        <taxon>Apocrita</taxon>
        <taxon>Ichneumonoidea</taxon>
        <taxon>Braconidae</taxon>
        <taxon>Microgastrinae</taxon>
        <taxon>Cotesia</taxon>
    </lineage>
</organism>
<comment type="caution">
    <text evidence="2">The sequence shown here is derived from an EMBL/GenBank/DDBJ whole genome shotgun (WGS) entry which is preliminary data.</text>
</comment>
<dbReference type="Proteomes" id="UP000826195">
    <property type="component" value="Unassembled WGS sequence"/>
</dbReference>